<protein>
    <submittedName>
        <fullName evidence="2">Uncharacterized protein</fullName>
    </submittedName>
</protein>
<gene>
    <name evidence="2" type="ORF">ES288_D09G127800v1</name>
</gene>
<sequence>MNKKRKLASDTSLFIAQDVFKFYLSFPRKGSDHSFQKTLPTPPGTHISTCQHSWDPFKQDWIEWYRPHHTHSTTKSPISNLQTYEGGPKQTYLPFYPLSLRQG</sequence>
<proteinExistence type="predicted"/>
<feature type="region of interest" description="Disordered" evidence="1">
    <location>
        <begin position="70"/>
        <end position="103"/>
    </location>
</feature>
<organism evidence="2 3">
    <name type="scientific">Gossypium darwinii</name>
    <name type="common">Darwin's cotton</name>
    <name type="synonym">Gossypium barbadense var. darwinii</name>
    <dbReference type="NCBI Taxonomy" id="34276"/>
    <lineage>
        <taxon>Eukaryota</taxon>
        <taxon>Viridiplantae</taxon>
        <taxon>Streptophyta</taxon>
        <taxon>Embryophyta</taxon>
        <taxon>Tracheophyta</taxon>
        <taxon>Spermatophyta</taxon>
        <taxon>Magnoliopsida</taxon>
        <taxon>eudicotyledons</taxon>
        <taxon>Gunneridae</taxon>
        <taxon>Pentapetalae</taxon>
        <taxon>rosids</taxon>
        <taxon>malvids</taxon>
        <taxon>Malvales</taxon>
        <taxon>Malvaceae</taxon>
        <taxon>Malvoideae</taxon>
        <taxon>Gossypium</taxon>
    </lineage>
</organism>
<evidence type="ECO:0000256" key="1">
    <source>
        <dbReference type="SAM" id="MobiDB-lite"/>
    </source>
</evidence>
<dbReference type="AlphaFoldDB" id="A0A5D2BBJ3"/>
<dbReference type="EMBL" id="CM017709">
    <property type="protein sequence ID" value="TYG53665.1"/>
    <property type="molecule type" value="Genomic_DNA"/>
</dbReference>
<keyword evidence="3" id="KW-1185">Reference proteome</keyword>
<dbReference type="Proteomes" id="UP000323506">
    <property type="component" value="Chromosome D09"/>
</dbReference>
<reference evidence="2 3" key="1">
    <citation type="submission" date="2019-06" db="EMBL/GenBank/DDBJ databases">
        <title>WGS assembly of Gossypium darwinii.</title>
        <authorList>
            <person name="Chen Z.J."/>
            <person name="Sreedasyam A."/>
            <person name="Ando A."/>
            <person name="Song Q."/>
            <person name="De L."/>
            <person name="Hulse-Kemp A."/>
            <person name="Ding M."/>
            <person name="Ye W."/>
            <person name="Kirkbride R."/>
            <person name="Jenkins J."/>
            <person name="Plott C."/>
            <person name="Lovell J."/>
            <person name="Lin Y.-M."/>
            <person name="Vaughn R."/>
            <person name="Liu B."/>
            <person name="Li W."/>
            <person name="Simpson S."/>
            <person name="Scheffler B."/>
            <person name="Saski C."/>
            <person name="Grover C."/>
            <person name="Hu G."/>
            <person name="Conover J."/>
            <person name="Carlson J."/>
            <person name="Shu S."/>
            <person name="Boston L."/>
            <person name="Williams M."/>
            <person name="Peterson D."/>
            <person name="Mcgee K."/>
            <person name="Jones D."/>
            <person name="Wendel J."/>
            <person name="Stelly D."/>
            <person name="Grimwood J."/>
            <person name="Schmutz J."/>
        </authorList>
    </citation>
    <scope>NUCLEOTIDE SEQUENCE [LARGE SCALE GENOMIC DNA]</scope>
    <source>
        <strain evidence="2">1808015.09</strain>
    </source>
</reference>
<feature type="compositionally biased region" description="Polar residues" evidence="1">
    <location>
        <begin position="73"/>
        <end position="83"/>
    </location>
</feature>
<accession>A0A5D2BBJ3</accession>
<name>A0A5D2BBJ3_GOSDA</name>
<evidence type="ECO:0000313" key="2">
    <source>
        <dbReference type="EMBL" id="TYG53665.1"/>
    </source>
</evidence>
<evidence type="ECO:0000313" key="3">
    <source>
        <dbReference type="Proteomes" id="UP000323506"/>
    </source>
</evidence>